<dbReference type="SUPFAM" id="SSF57701">
    <property type="entry name" value="Zn2/Cys6 DNA-binding domain"/>
    <property type="match status" value="1"/>
</dbReference>
<dbReference type="GO" id="GO:0008270">
    <property type="term" value="F:zinc ion binding"/>
    <property type="evidence" value="ECO:0007669"/>
    <property type="project" value="InterPro"/>
</dbReference>
<dbReference type="SMART" id="SM00066">
    <property type="entry name" value="GAL4"/>
    <property type="match status" value="1"/>
</dbReference>
<dbReference type="Pfam" id="PF00172">
    <property type="entry name" value="Zn_clus"/>
    <property type="match status" value="1"/>
</dbReference>
<evidence type="ECO:0000313" key="10">
    <source>
        <dbReference type="Proteomes" id="UP000008181"/>
    </source>
</evidence>
<evidence type="ECO:0000256" key="6">
    <source>
        <dbReference type="ARBA" id="ARBA00023242"/>
    </source>
</evidence>
<gene>
    <name evidence="9" type="ORF">THITE_2132143</name>
</gene>
<dbReference type="GO" id="GO:0005634">
    <property type="term" value="C:nucleus"/>
    <property type="evidence" value="ECO:0007669"/>
    <property type="project" value="TreeGrafter"/>
</dbReference>
<evidence type="ECO:0000256" key="3">
    <source>
        <dbReference type="ARBA" id="ARBA00023015"/>
    </source>
</evidence>
<dbReference type="EMBL" id="CP003013">
    <property type="protein sequence ID" value="AEO70698.1"/>
    <property type="molecule type" value="Genomic_DNA"/>
</dbReference>
<sequence>MVSTTPFRKPQSRQRPPPSRRRDKPQLSCTPCRIKKRRCDRRAPCGRCARIGDTSNCVYVPFRPNGTAREQSAVSLDPGITVAARGAPLAAFLNGQAGGVIRGRDSPTNPARNWARAVPEALERTDGAVMGRERLRDADINGMASKVSFADLFADKLRSKTMFAAPTQPRSSDRSGPKTSTQLGVPAKYEQDSKGQVYHSIFKFPI</sequence>
<dbReference type="InterPro" id="IPR001138">
    <property type="entry name" value="Zn2Cys6_DnaBD"/>
</dbReference>
<name>G2RD05_THETT</name>
<feature type="region of interest" description="Disordered" evidence="7">
    <location>
        <begin position="1"/>
        <end position="27"/>
    </location>
</feature>
<keyword evidence="3" id="KW-0805">Transcription regulation</keyword>
<dbReference type="PROSITE" id="PS00463">
    <property type="entry name" value="ZN2_CY6_FUNGAL_1"/>
    <property type="match status" value="1"/>
</dbReference>
<keyword evidence="5" id="KW-0804">Transcription</keyword>
<keyword evidence="10" id="KW-1185">Reference proteome</keyword>
<dbReference type="PROSITE" id="PS50048">
    <property type="entry name" value="ZN2_CY6_FUNGAL_2"/>
    <property type="match status" value="1"/>
</dbReference>
<dbReference type="Gene3D" id="4.10.240.10">
    <property type="entry name" value="Zn(2)-C6 fungal-type DNA-binding domain"/>
    <property type="match status" value="1"/>
</dbReference>
<dbReference type="KEGG" id="ttt:THITE_2132143"/>
<evidence type="ECO:0000256" key="7">
    <source>
        <dbReference type="SAM" id="MobiDB-lite"/>
    </source>
</evidence>
<dbReference type="HOGENOM" id="CLU_1332743_0_0_1"/>
<evidence type="ECO:0000256" key="5">
    <source>
        <dbReference type="ARBA" id="ARBA00023163"/>
    </source>
</evidence>
<dbReference type="RefSeq" id="XP_003657034.1">
    <property type="nucleotide sequence ID" value="XM_003656986.1"/>
</dbReference>
<feature type="region of interest" description="Disordered" evidence="7">
    <location>
        <begin position="163"/>
        <end position="191"/>
    </location>
</feature>
<evidence type="ECO:0000313" key="9">
    <source>
        <dbReference type="EMBL" id="AEO70698.1"/>
    </source>
</evidence>
<protein>
    <recommendedName>
        <fullName evidence="8">Zn(2)-C6 fungal-type domain-containing protein</fullName>
    </recommendedName>
</protein>
<dbReference type="OrthoDB" id="4064873at2759"/>
<dbReference type="InterPro" id="IPR036864">
    <property type="entry name" value="Zn2-C6_fun-type_DNA-bd_sf"/>
</dbReference>
<accession>G2RD05</accession>
<dbReference type="GeneID" id="11519299"/>
<keyword evidence="2" id="KW-0862">Zinc</keyword>
<keyword evidence="1" id="KW-0479">Metal-binding</keyword>
<dbReference type="PANTHER" id="PTHR31944">
    <property type="entry name" value="HEME-RESPONSIVE ZINC FINGER TRANSCRIPTION FACTOR HAP1"/>
    <property type="match status" value="1"/>
</dbReference>
<keyword evidence="6" id="KW-0539">Nucleus</keyword>
<evidence type="ECO:0000256" key="1">
    <source>
        <dbReference type="ARBA" id="ARBA00022723"/>
    </source>
</evidence>
<dbReference type="Proteomes" id="UP000008181">
    <property type="component" value="Chromosome 5"/>
</dbReference>
<dbReference type="PANTHER" id="PTHR31944:SF131">
    <property type="entry name" value="HEME-RESPONSIVE ZINC FINGER TRANSCRIPTION FACTOR HAP1"/>
    <property type="match status" value="1"/>
</dbReference>
<proteinExistence type="predicted"/>
<dbReference type="GO" id="GO:0000978">
    <property type="term" value="F:RNA polymerase II cis-regulatory region sequence-specific DNA binding"/>
    <property type="evidence" value="ECO:0007669"/>
    <property type="project" value="TreeGrafter"/>
</dbReference>
<dbReference type="GO" id="GO:0001228">
    <property type="term" value="F:DNA-binding transcription activator activity, RNA polymerase II-specific"/>
    <property type="evidence" value="ECO:0007669"/>
    <property type="project" value="TreeGrafter"/>
</dbReference>
<keyword evidence="4" id="KW-0238">DNA-binding</keyword>
<evidence type="ECO:0000259" key="8">
    <source>
        <dbReference type="PROSITE" id="PS50048"/>
    </source>
</evidence>
<evidence type="ECO:0000256" key="2">
    <source>
        <dbReference type="ARBA" id="ARBA00022833"/>
    </source>
</evidence>
<dbReference type="InterPro" id="IPR051430">
    <property type="entry name" value="Fungal_TF_Env_Response"/>
</dbReference>
<organism evidence="9 10">
    <name type="scientific">Thermothielavioides terrestris (strain ATCC 38088 / NRRL 8126)</name>
    <name type="common">Thielavia terrestris</name>
    <dbReference type="NCBI Taxonomy" id="578455"/>
    <lineage>
        <taxon>Eukaryota</taxon>
        <taxon>Fungi</taxon>
        <taxon>Dikarya</taxon>
        <taxon>Ascomycota</taxon>
        <taxon>Pezizomycotina</taxon>
        <taxon>Sordariomycetes</taxon>
        <taxon>Sordariomycetidae</taxon>
        <taxon>Sordariales</taxon>
        <taxon>Chaetomiaceae</taxon>
        <taxon>Thermothielavioides</taxon>
        <taxon>Thermothielavioides terrestris</taxon>
    </lineage>
</organism>
<evidence type="ECO:0000256" key="4">
    <source>
        <dbReference type="ARBA" id="ARBA00023125"/>
    </source>
</evidence>
<dbReference type="AlphaFoldDB" id="G2RD05"/>
<reference evidence="9 10" key="1">
    <citation type="journal article" date="2011" name="Nat. Biotechnol.">
        <title>Comparative genomic analysis of the thermophilic biomass-degrading fungi Myceliophthora thermophila and Thielavia terrestris.</title>
        <authorList>
            <person name="Berka R.M."/>
            <person name="Grigoriev I.V."/>
            <person name="Otillar R."/>
            <person name="Salamov A."/>
            <person name="Grimwood J."/>
            <person name="Reid I."/>
            <person name="Ishmael N."/>
            <person name="John T."/>
            <person name="Darmond C."/>
            <person name="Moisan M.-C."/>
            <person name="Henrissat B."/>
            <person name="Coutinho P.M."/>
            <person name="Lombard V."/>
            <person name="Natvig D.O."/>
            <person name="Lindquist E."/>
            <person name="Schmutz J."/>
            <person name="Lucas S."/>
            <person name="Harris P."/>
            <person name="Powlowski J."/>
            <person name="Bellemare A."/>
            <person name="Taylor D."/>
            <person name="Butler G."/>
            <person name="de Vries R.P."/>
            <person name="Allijn I.E."/>
            <person name="van den Brink J."/>
            <person name="Ushinsky S."/>
            <person name="Storms R."/>
            <person name="Powell A.J."/>
            <person name="Paulsen I.T."/>
            <person name="Elbourne L.D.H."/>
            <person name="Baker S.E."/>
            <person name="Magnuson J."/>
            <person name="LaBoissiere S."/>
            <person name="Clutterbuck A.J."/>
            <person name="Martinez D."/>
            <person name="Wogulis M."/>
            <person name="de Leon A.L."/>
            <person name="Rey M.W."/>
            <person name="Tsang A."/>
        </authorList>
    </citation>
    <scope>NUCLEOTIDE SEQUENCE [LARGE SCALE GENOMIC DNA]</scope>
    <source>
        <strain evidence="10">ATCC 38088 / NRRL 8126</strain>
    </source>
</reference>
<dbReference type="CDD" id="cd00067">
    <property type="entry name" value="GAL4"/>
    <property type="match status" value="1"/>
</dbReference>
<feature type="domain" description="Zn(2)-C6 fungal-type" evidence="8">
    <location>
        <begin position="28"/>
        <end position="59"/>
    </location>
</feature>